<keyword evidence="2 6" id="KW-0728">SH3 domain</keyword>
<keyword evidence="5 8" id="KW-0472">Membrane</keyword>
<proteinExistence type="predicted"/>
<dbReference type="Pfam" id="PF14604">
    <property type="entry name" value="SH3_9"/>
    <property type="match status" value="1"/>
</dbReference>
<comment type="subcellular location">
    <subcellularLocation>
        <location evidence="1">Membrane</location>
        <topology evidence="1">Single-pass membrane protein</topology>
    </subcellularLocation>
</comment>
<keyword evidence="11" id="KW-1185">Reference proteome</keyword>
<feature type="region of interest" description="Disordered" evidence="7">
    <location>
        <begin position="1"/>
        <end position="72"/>
    </location>
</feature>
<feature type="region of interest" description="Disordered" evidence="7">
    <location>
        <begin position="291"/>
        <end position="396"/>
    </location>
</feature>
<keyword evidence="4 8" id="KW-1133">Transmembrane helix</keyword>
<dbReference type="InterPro" id="IPR036028">
    <property type="entry name" value="SH3-like_dom_sf"/>
</dbReference>
<dbReference type="SUPFAM" id="SSF50044">
    <property type="entry name" value="SH3-domain"/>
    <property type="match status" value="1"/>
</dbReference>
<dbReference type="InterPro" id="IPR001452">
    <property type="entry name" value="SH3_domain"/>
</dbReference>
<feature type="region of interest" description="Disordered" evidence="7">
    <location>
        <begin position="456"/>
        <end position="677"/>
    </location>
</feature>
<dbReference type="AlphaFoldDB" id="A0A167XGU8"/>
<feature type="compositionally biased region" description="Basic and acidic residues" evidence="7">
    <location>
        <begin position="17"/>
        <end position="35"/>
    </location>
</feature>
<feature type="compositionally biased region" description="Basic and acidic residues" evidence="7">
    <location>
        <begin position="43"/>
        <end position="72"/>
    </location>
</feature>
<organism evidence="10 11">
    <name type="scientific">Ascosphaera apis ARSEF 7405</name>
    <dbReference type="NCBI Taxonomy" id="392613"/>
    <lineage>
        <taxon>Eukaryota</taxon>
        <taxon>Fungi</taxon>
        <taxon>Dikarya</taxon>
        <taxon>Ascomycota</taxon>
        <taxon>Pezizomycotina</taxon>
        <taxon>Eurotiomycetes</taxon>
        <taxon>Eurotiomycetidae</taxon>
        <taxon>Onygenales</taxon>
        <taxon>Ascosphaeraceae</taxon>
        <taxon>Ascosphaera</taxon>
    </lineage>
</organism>
<feature type="compositionally biased region" description="Polar residues" evidence="7">
    <location>
        <begin position="342"/>
        <end position="353"/>
    </location>
</feature>
<evidence type="ECO:0000313" key="10">
    <source>
        <dbReference type="EMBL" id="KZZ90075.1"/>
    </source>
</evidence>
<dbReference type="OrthoDB" id="5340910at2759"/>
<feature type="compositionally biased region" description="Basic and acidic residues" evidence="7">
    <location>
        <begin position="323"/>
        <end position="338"/>
    </location>
</feature>
<evidence type="ECO:0000256" key="8">
    <source>
        <dbReference type="SAM" id="Phobius"/>
    </source>
</evidence>
<feature type="compositionally biased region" description="Polar residues" evidence="7">
    <location>
        <begin position="529"/>
        <end position="540"/>
    </location>
</feature>
<gene>
    <name evidence="10" type="ORF">AAP_04025</name>
</gene>
<evidence type="ECO:0000259" key="9">
    <source>
        <dbReference type="PROSITE" id="PS50002"/>
    </source>
</evidence>
<sequence>MTVPAAILAPSSGLTPKKPDPTQKHEDSKPKETENTKGNSQKTTEETQQKPTHTQESKPKPKTELQEHETTTADKAHLTEAAKPIETDTAHPLVTTFNSDDFATLSTPTPTSKSGVSFATHKADSTAALVSPTSSTLADSSSGMSGGGKAGIAIGIIAGVGLIGALIAFFVLRKRRRQPAGSEELVDNEKSLPPVPPGSVAGRIKQTLGMATPPTHHHELTTEPPRLAEVRPGSQFSPFRGRASMAPFADGITEETPAQTAAASANALFVSRSPTPEHRSRNLTDIAGSTPQLSAQKHQDPFGDPANIIVTPPDDEKEIAPLSEKEPKNEHEEADSNRAVDGNNSQFQSNETNSEASVPPSAPVPSATPSFGSPAIMPMPPSPQNPGPADMPVNRLPPRPNIHRVLLDFDPQMDDELPLRRGRLVRLLHPYDDGWALCSFMDNSAQGVVPRTCLSPLPVKPRFRPGPGNTGPKSPPGTSQGPPRVAPYPEAANDPQGPLRPAPLNTAVPPATHLPTSPISPDSLETRRTSMQVQPPSEGTYSRPASEAVSNVMANKQAESPIRTSPGATYSTVPKTTTPVQLHVFPSIPGTSGANVKPNGSPYRPYSASPPAKLQASDELKSYSPARSDPGVNKAGLSNEENEGGNQLRTDTPDGGQSSRLSSQSFVTADENALASD</sequence>
<dbReference type="EMBL" id="AZGZ01000018">
    <property type="protein sequence ID" value="KZZ90075.1"/>
    <property type="molecule type" value="Genomic_DNA"/>
</dbReference>
<feature type="compositionally biased region" description="Low complexity" evidence="7">
    <location>
        <begin position="354"/>
        <end position="376"/>
    </location>
</feature>
<evidence type="ECO:0000256" key="3">
    <source>
        <dbReference type="ARBA" id="ARBA00022692"/>
    </source>
</evidence>
<evidence type="ECO:0000256" key="5">
    <source>
        <dbReference type="ARBA" id="ARBA00023136"/>
    </source>
</evidence>
<dbReference type="GO" id="GO:0071944">
    <property type="term" value="C:cell periphery"/>
    <property type="evidence" value="ECO:0007669"/>
    <property type="project" value="UniProtKB-ARBA"/>
</dbReference>
<dbReference type="PANTHER" id="PTHR15549">
    <property type="entry name" value="PAIRED IMMUNOGLOBULIN-LIKE TYPE 2 RECEPTOR"/>
    <property type="match status" value="1"/>
</dbReference>
<feature type="compositionally biased region" description="Low complexity" evidence="7">
    <location>
        <begin position="601"/>
        <end position="612"/>
    </location>
</feature>
<evidence type="ECO:0000256" key="1">
    <source>
        <dbReference type="ARBA" id="ARBA00004167"/>
    </source>
</evidence>
<dbReference type="VEuPathDB" id="FungiDB:AAP_04025"/>
<evidence type="ECO:0000256" key="7">
    <source>
        <dbReference type="SAM" id="MobiDB-lite"/>
    </source>
</evidence>
<feature type="region of interest" description="Disordered" evidence="7">
    <location>
        <begin position="180"/>
        <end position="202"/>
    </location>
</feature>
<feature type="compositionally biased region" description="Polar residues" evidence="7">
    <location>
        <begin position="644"/>
        <end position="667"/>
    </location>
</feature>
<protein>
    <submittedName>
        <fullName evidence="10">Src-domain containing protein</fullName>
    </submittedName>
</protein>
<feature type="compositionally biased region" description="Pro residues" evidence="7">
    <location>
        <begin position="377"/>
        <end position="386"/>
    </location>
</feature>
<feature type="domain" description="SH3" evidence="9">
    <location>
        <begin position="398"/>
        <end position="459"/>
    </location>
</feature>
<comment type="caution">
    <text evidence="10">The sequence shown here is derived from an EMBL/GenBank/DDBJ whole genome shotgun (WGS) entry which is preliminary data.</text>
</comment>
<dbReference type="Proteomes" id="UP000242877">
    <property type="component" value="Unassembled WGS sequence"/>
</dbReference>
<dbReference type="GO" id="GO:0016020">
    <property type="term" value="C:membrane"/>
    <property type="evidence" value="ECO:0007669"/>
    <property type="project" value="UniProtKB-SubCell"/>
</dbReference>
<evidence type="ECO:0000256" key="4">
    <source>
        <dbReference type="ARBA" id="ARBA00022989"/>
    </source>
</evidence>
<evidence type="ECO:0000313" key="11">
    <source>
        <dbReference type="Proteomes" id="UP000242877"/>
    </source>
</evidence>
<reference evidence="10 11" key="1">
    <citation type="journal article" date="2016" name="Genome Biol. Evol.">
        <title>Divergent and convergent evolution of fungal pathogenicity.</title>
        <authorList>
            <person name="Shang Y."/>
            <person name="Xiao G."/>
            <person name="Zheng P."/>
            <person name="Cen K."/>
            <person name="Zhan S."/>
            <person name="Wang C."/>
        </authorList>
    </citation>
    <scope>NUCLEOTIDE SEQUENCE [LARGE SCALE GENOMIC DNA]</scope>
    <source>
        <strain evidence="10 11">ARSEF 7405</strain>
    </source>
</reference>
<feature type="transmembrane region" description="Helical" evidence="8">
    <location>
        <begin position="150"/>
        <end position="172"/>
    </location>
</feature>
<dbReference type="InterPro" id="IPR051694">
    <property type="entry name" value="Immunoregulatory_rcpt-like"/>
</dbReference>
<evidence type="ECO:0000256" key="2">
    <source>
        <dbReference type="ARBA" id="ARBA00022443"/>
    </source>
</evidence>
<accession>A0A167XGU8</accession>
<feature type="compositionally biased region" description="Polar residues" evidence="7">
    <location>
        <begin position="548"/>
        <end position="580"/>
    </location>
</feature>
<keyword evidence="3 8" id="KW-0812">Transmembrane</keyword>
<dbReference type="PROSITE" id="PS50002">
    <property type="entry name" value="SH3"/>
    <property type="match status" value="1"/>
</dbReference>
<name>A0A167XGU8_9EURO</name>
<dbReference type="Gene3D" id="2.30.30.40">
    <property type="entry name" value="SH3 Domains"/>
    <property type="match status" value="1"/>
</dbReference>
<dbReference type="SMART" id="SM00326">
    <property type="entry name" value="SH3"/>
    <property type="match status" value="1"/>
</dbReference>
<evidence type="ECO:0000256" key="6">
    <source>
        <dbReference type="PROSITE-ProRule" id="PRU00192"/>
    </source>
</evidence>